<keyword evidence="2" id="KW-0805">Transcription regulation</keyword>
<evidence type="ECO:0000256" key="4">
    <source>
        <dbReference type="ARBA" id="ARBA00023163"/>
    </source>
</evidence>
<protein>
    <submittedName>
        <fullName evidence="7">Transcriptional regulator</fullName>
    </submittedName>
</protein>
<dbReference type="AlphaFoldDB" id="A0A220UDQ1"/>
<keyword evidence="8" id="KW-1185">Reference proteome</keyword>
<dbReference type="Proteomes" id="UP000198398">
    <property type="component" value="Chromosome"/>
</dbReference>
<evidence type="ECO:0000256" key="2">
    <source>
        <dbReference type="ARBA" id="ARBA00023015"/>
    </source>
</evidence>
<dbReference type="Pfam" id="PF04198">
    <property type="entry name" value="Sugar-bind"/>
    <property type="match status" value="1"/>
</dbReference>
<evidence type="ECO:0000259" key="5">
    <source>
        <dbReference type="Pfam" id="PF04198"/>
    </source>
</evidence>
<reference evidence="8" key="1">
    <citation type="submission" date="2017-07" db="EMBL/GenBank/DDBJ databases">
        <title>Brachybacterium sp. VR2415.</title>
        <authorList>
            <person name="Tak E.J."/>
            <person name="Bae J.-W."/>
        </authorList>
    </citation>
    <scope>NUCLEOTIDE SEQUENCE [LARGE SCALE GENOMIC DNA]</scope>
    <source>
        <strain evidence="8">VR2415</strain>
    </source>
</reference>
<dbReference type="InterPro" id="IPR037171">
    <property type="entry name" value="NagB/RpiA_transferase-like"/>
</dbReference>
<dbReference type="InterPro" id="IPR007630">
    <property type="entry name" value="RNA_pol_sigma70_r4"/>
</dbReference>
<dbReference type="PANTHER" id="PTHR34294:SF1">
    <property type="entry name" value="TRANSCRIPTIONAL REGULATOR LSRR"/>
    <property type="match status" value="1"/>
</dbReference>
<keyword evidence="3" id="KW-0238">DNA-binding</keyword>
<dbReference type="Gene3D" id="3.40.50.1360">
    <property type="match status" value="1"/>
</dbReference>
<accession>A0A220UDQ1</accession>
<dbReference type="RefSeq" id="WP_089065322.1">
    <property type="nucleotide sequence ID" value="NZ_CP022316.1"/>
</dbReference>
<keyword evidence="4" id="KW-0804">Transcription</keyword>
<dbReference type="OrthoDB" id="186585at2"/>
<dbReference type="Pfam" id="PF04545">
    <property type="entry name" value="Sigma70_r4"/>
    <property type="match status" value="1"/>
</dbReference>
<dbReference type="Gene3D" id="1.10.10.60">
    <property type="entry name" value="Homeodomain-like"/>
    <property type="match status" value="1"/>
</dbReference>
<dbReference type="PANTHER" id="PTHR34294">
    <property type="entry name" value="TRANSCRIPTIONAL REGULATOR-RELATED"/>
    <property type="match status" value="1"/>
</dbReference>
<dbReference type="KEGG" id="brv:CFK39_09935"/>
<evidence type="ECO:0000256" key="3">
    <source>
        <dbReference type="ARBA" id="ARBA00023125"/>
    </source>
</evidence>
<name>A0A220UDQ1_9MICO</name>
<feature type="domain" description="Sugar-binding" evidence="5">
    <location>
        <begin position="65"/>
        <end position="316"/>
    </location>
</feature>
<proteinExistence type="inferred from homology"/>
<dbReference type="EMBL" id="CP022316">
    <property type="protein sequence ID" value="ASK66081.1"/>
    <property type="molecule type" value="Genomic_DNA"/>
</dbReference>
<dbReference type="InterPro" id="IPR007324">
    <property type="entry name" value="Sugar-bd_dom_put"/>
</dbReference>
<dbReference type="GO" id="GO:0003700">
    <property type="term" value="F:DNA-binding transcription factor activity"/>
    <property type="evidence" value="ECO:0007669"/>
    <property type="project" value="InterPro"/>
</dbReference>
<organism evidence="7 8">
    <name type="scientific">Brachybacterium avium</name>
    <dbReference type="NCBI Taxonomy" id="2017485"/>
    <lineage>
        <taxon>Bacteria</taxon>
        <taxon>Bacillati</taxon>
        <taxon>Actinomycetota</taxon>
        <taxon>Actinomycetes</taxon>
        <taxon>Micrococcales</taxon>
        <taxon>Dermabacteraceae</taxon>
        <taxon>Brachybacterium</taxon>
    </lineage>
</organism>
<comment type="similarity">
    <text evidence="1">Belongs to the SorC transcriptional regulatory family.</text>
</comment>
<dbReference type="GO" id="GO:0006352">
    <property type="term" value="P:DNA-templated transcription initiation"/>
    <property type="evidence" value="ECO:0007669"/>
    <property type="project" value="InterPro"/>
</dbReference>
<dbReference type="GO" id="GO:0003677">
    <property type="term" value="F:DNA binding"/>
    <property type="evidence" value="ECO:0007669"/>
    <property type="project" value="UniProtKB-KW"/>
</dbReference>
<feature type="domain" description="RNA polymerase sigma-70 region 4" evidence="6">
    <location>
        <begin position="15"/>
        <end position="48"/>
    </location>
</feature>
<gene>
    <name evidence="7" type="ORF">CFK39_09935</name>
</gene>
<evidence type="ECO:0000256" key="1">
    <source>
        <dbReference type="ARBA" id="ARBA00010466"/>
    </source>
</evidence>
<evidence type="ECO:0000313" key="7">
    <source>
        <dbReference type="EMBL" id="ASK66081.1"/>
    </source>
</evidence>
<sequence length="318" mass="33326">MPAPRDTALVVRAARLYYERGRSQTEVAQELALSRSNVSRILAQARERGIVEVTIHDPDGPPQRDEALEAALRTAFTLREAHVVSAPRTTAMESVARAGAAVLSRRVASVRSIGVSWGETVQSVVAQLETLRPRPTPAVLPLVGGHSALDQFDSGESVLRVLGSRLGATPRTLYAPAVLESSTAAATLRGESSIREVLAAAARVELALVGIGSLGVHSSPHVLELMGLDASERAAFAAQHPVGDVCGRFIDAHGIPLGAPTDQRVLAVTFSELLRIPEVVGVAAGAEKAPGVLGVLRSGAIDTVVLDVDLAREILARA</sequence>
<dbReference type="InterPro" id="IPR009057">
    <property type="entry name" value="Homeodomain-like_sf"/>
</dbReference>
<dbReference type="SUPFAM" id="SSF46689">
    <property type="entry name" value="Homeodomain-like"/>
    <property type="match status" value="1"/>
</dbReference>
<evidence type="ECO:0000259" key="6">
    <source>
        <dbReference type="Pfam" id="PF04545"/>
    </source>
</evidence>
<evidence type="ECO:0000313" key="8">
    <source>
        <dbReference type="Proteomes" id="UP000198398"/>
    </source>
</evidence>
<dbReference type="SUPFAM" id="SSF100950">
    <property type="entry name" value="NagB/RpiA/CoA transferase-like"/>
    <property type="match status" value="1"/>
</dbReference>
<dbReference type="InterPro" id="IPR051054">
    <property type="entry name" value="SorC_transcr_regulators"/>
</dbReference>
<dbReference type="GO" id="GO:0030246">
    <property type="term" value="F:carbohydrate binding"/>
    <property type="evidence" value="ECO:0007669"/>
    <property type="project" value="InterPro"/>
</dbReference>